<feature type="region of interest" description="Disordered" evidence="1">
    <location>
        <begin position="1"/>
        <end position="104"/>
    </location>
</feature>
<evidence type="ECO:0000256" key="1">
    <source>
        <dbReference type="SAM" id="MobiDB-lite"/>
    </source>
</evidence>
<gene>
    <name evidence="2" type="ORF">MNEG_11703</name>
</gene>
<evidence type="ECO:0000313" key="2">
    <source>
        <dbReference type="EMBL" id="KIY96258.1"/>
    </source>
</evidence>
<dbReference type="EMBL" id="KK103089">
    <property type="protein sequence ID" value="KIY96258.1"/>
    <property type="molecule type" value="Genomic_DNA"/>
</dbReference>
<dbReference type="Proteomes" id="UP000054498">
    <property type="component" value="Unassembled WGS sequence"/>
</dbReference>
<proteinExistence type="predicted"/>
<dbReference type="GeneID" id="25728992"/>
<name>A0A0D2KKD1_9CHLO</name>
<feature type="non-terminal residue" evidence="2">
    <location>
        <position position="1"/>
    </location>
</feature>
<dbReference type="AlphaFoldDB" id="A0A0D2KKD1"/>
<dbReference type="KEGG" id="mng:MNEG_11703"/>
<dbReference type="RefSeq" id="XP_013895278.1">
    <property type="nucleotide sequence ID" value="XM_014039824.1"/>
</dbReference>
<accession>A0A0D2KKD1</accession>
<sequence>CENRHAPAPGSPAFKQPAFDAFGPTTEPGHPLGARSRLANTPCTAAAPPAQAPQAQAAAQAQAVDQQQQQQQQQQQSSSSSSGGRSGGLLRFGPGARMRLGPQR</sequence>
<organism evidence="2 3">
    <name type="scientific">Monoraphidium neglectum</name>
    <dbReference type="NCBI Taxonomy" id="145388"/>
    <lineage>
        <taxon>Eukaryota</taxon>
        <taxon>Viridiplantae</taxon>
        <taxon>Chlorophyta</taxon>
        <taxon>core chlorophytes</taxon>
        <taxon>Chlorophyceae</taxon>
        <taxon>CS clade</taxon>
        <taxon>Sphaeropleales</taxon>
        <taxon>Selenastraceae</taxon>
        <taxon>Monoraphidium</taxon>
    </lineage>
</organism>
<protein>
    <submittedName>
        <fullName evidence="2">Uncharacterized protein</fullName>
    </submittedName>
</protein>
<keyword evidence="3" id="KW-1185">Reference proteome</keyword>
<evidence type="ECO:0000313" key="3">
    <source>
        <dbReference type="Proteomes" id="UP000054498"/>
    </source>
</evidence>
<feature type="compositionally biased region" description="Low complexity" evidence="1">
    <location>
        <begin position="45"/>
        <end position="82"/>
    </location>
</feature>
<reference evidence="2 3" key="1">
    <citation type="journal article" date="2013" name="BMC Genomics">
        <title>Reconstruction of the lipid metabolism for the microalga Monoraphidium neglectum from its genome sequence reveals characteristics suitable for biofuel production.</title>
        <authorList>
            <person name="Bogen C."/>
            <person name="Al-Dilaimi A."/>
            <person name="Albersmeier A."/>
            <person name="Wichmann J."/>
            <person name="Grundmann M."/>
            <person name="Rupp O."/>
            <person name="Lauersen K.J."/>
            <person name="Blifernez-Klassen O."/>
            <person name="Kalinowski J."/>
            <person name="Goesmann A."/>
            <person name="Mussgnug J.H."/>
            <person name="Kruse O."/>
        </authorList>
    </citation>
    <scope>NUCLEOTIDE SEQUENCE [LARGE SCALE GENOMIC DNA]</scope>
    <source>
        <strain evidence="2 3">SAG 48.87</strain>
    </source>
</reference>